<organism evidence="2 3">
    <name type="scientific">Paludibacter propionicigenes (strain DSM 17365 / JCM 13257 / WB4)</name>
    <dbReference type="NCBI Taxonomy" id="694427"/>
    <lineage>
        <taxon>Bacteria</taxon>
        <taxon>Pseudomonadati</taxon>
        <taxon>Bacteroidota</taxon>
        <taxon>Bacteroidia</taxon>
        <taxon>Bacteroidales</taxon>
        <taxon>Paludibacteraceae</taxon>
        <taxon>Paludibacter</taxon>
    </lineage>
</organism>
<accession>E4T6M3</accession>
<reference evidence="2 3" key="2">
    <citation type="journal article" date="2011" name="Stand. Genomic Sci.">
        <title>Complete genome sequence of Paludibacter propionicigenes type strain (WB4).</title>
        <authorList>
            <person name="Gronow S."/>
            <person name="Munk C."/>
            <person name="Lapidus A."/>
            <person name="Nolan M."/>
            <person name="Lucas S."/>
            <person name="Hammon N."/>
            <person name="Deshpande S."/>
            <person name="Cheng J.F."/>
            <person name="Tapia R."/>
            <person name="Han C."/>
            <person name="Goodwin L."/>
            <person name="Pitluck S."/>
            <person name="Liolios K."/>
            <person name="Ivanova N."/>
            <person name="Mavromatis K."/>
            <person name="Mikhailova N."/>
            <person name="Pati A."/>
            <person name="Chen A."/>
            <person name="Palaniappan K."/>
            <person name="Land M."/>
            <person name="Hauser L."/>
            <person name="Chang Y.J."/>
            <person name="Jeffries C.D."/>
            <person name="Brambilla E."/>
            <person name="Rohde M."/>
            <person name="Goker M."/>
            <person name="Detter J.C."/>
            <person name="Woyke T."/>
            <person name="Bristow J."/>
            <person name="Eisen J.A."/>
            <person name="Markowitz V."/>
            <person name="Hugenholtz P."/>
            <person name="Kyrpides N.C."/>
            <person name="Klenk H.P."/>
        </authorList>
    </citation>
    <scope>NUCLEOTIDE SEQUENCE [LARGE SCALE GENOMIC DNA]</scope>
    <source>
        <strain evidence="3">DSM 17365 / JCM 13257 / WB4</strain>
    </source>
</reference>
<evidence type="ECO:0000313" key="2">
    <source>
        <dbReference type="EMBL" id="ADQ80367.1"/>
    </source>
</evidence>
<dbReference type="OrthoDB" id="9775382at2"/>
<feature type="signal peptide" evidence="1">
    <location>
        <begin position="1"/>
        <end position="23"/>
    </location>
</feature>
<keyword evidence="3" id="KW-1185">Reference proteome</keyword>
<reference key="1">
    <citation type="submission" date="2010-11" db="EMBL/GenBank/DDBJ databases">
        <title>The complete genome of Paludibacter propionicigenes DSM 17365.</title>
        <authorList>
            <consortium name="US DOE Joint Genome Institute (JGI-PGF)"/>
            <person name="Lucas S."/>
            <person name="Copeland A."/>
            <person name="Lapidus A."/>
            <person name="Bruce D."/>
            <person name="Goodwin L."/>
            <person name="Pitluck S."/>
            <person name="Kyrpides N."/>
            <person name="Mavromatis K."/>
            <person name="Ivanova N."/>
            <person name="Munk A.C."/>
            <person name="Brettin T."/>
            <person name="Detter J.C."/>
            <person name="Han C."/>
            <person name="Tapia R."/>
            <person name="Land M."/>
            <person name="Hauser L."/>
            <person name="Markowitz V."/>
            <person name="Cheng J.-F."/>
            <person name="Hugenholtz P."/>
            <person name="Woyke T."/>
            <person name="Wu D."/>
            <person name="Gronow S."/>
            <person name="Wellnitz S."/>
            <person name="Brambilla E."/>
            <person name="Klenk H.-P."/>
            <person name="Eisen J.A."/>
        </authorList>
    </citation>
    <scope>NUCLEOTIDE SEQUENCE</scope>
    <source>
        <strain>WB4</strain>
    </source>
</reference>
<proteinExistence type="predicted"/>
<dbReference type="InterPro" id="IPR046495">
    <property type="entry name" value="DUF6588"/>
</dbReference>
<evidence type="ECO:0000313" key="3">
    <source>
        <dbReference type="Proteomes" id="UP000008718"/>
    </source>
</evidence>
<feature type="chain" id="PRO_5003187692" description="Outer membrane protein" evidence="1">
    <location>
        <begin position="24"/>
        <end position="373"/>
    </location>
</feature>
<gene>
    <name evidence="2" type="ordered locus">Palpr_2231</name>
</gene>
<dbReference type="eggNOG" id="ENOG502Z8Z5">
    <property type="taxonomic scope" value="Bacteria"/>
</dbReference>
<dbReference type="AlphaFoldDB" id="E4T6M3"/>
<protein>
    <recommendedName>
        <fullName evidence="4">Outer membrane protein</fullName>
    </recommendedName>
</protein>
<name>E4T6M3_PALPW</name>
<dbReference type="STRING" id="694427.Palpr_2231"/>
<evidence type="ECO:0000256" key="1">
    <source>
        <dbReference type="SAM" id="SignalP"/>
    </source>
</evidence>
<dbReference type="HOGENOM" id="CLU_815801_0_0_10"/>
<dbReference type="Proteomes" id="UP000008718">
    <property type="component" value="Chromosome"/>
</dbReference>
<dbReference type="Pfam" id="PF20230">
    <property type="entry name" value="DUF6588"/>
    <property type="match status" value="1"/>
</dbReference>
<evidence type="ECO:0008006" key="4">
    <source>
        <dbReference type="Google" id="ProtNLM"/>
    </source>
</evidence>
<dbReference type="KEGG" id="ppn:Palpr_2231"/>
<dbReference type="RefSeq" id="WP_013445736.1">
    <property type="nucleotide sequence ID" value="NC_014734.1"/>
</dbReference>
<keyword evidence="1" id="KW-0732">Signal</keyword>
<sequence>MKKTSFLVASALLICGFTTSLKAQEAITNIFKSGLADLNTVANSYLRPAGNSLSAGLGSNWYNTADVHKTWGFDLTIGGSVVVAPQSERTFDITGLQNLKPTVAGTTQAPTFAGKGSGVELNLMQPHFLKDGTTVNPLWNNGTGKIVSFTTPKGVSKYIPAPTVQFTIGLPIINDVSIRWMPTVKTSDAKVSFWGLGVKHNFKQWIPGVKMLPFDASVLVAYTKLNADYYFPAESQITPDKLVGGGLGYVADPNLNNYSTQSMRINTKAFTTGIVFSKTLLFFTPYIGAGIVKTNFDVVLAGNYPTLGDPVLSGGSYKMQIKNVADPVKVTGSETMPNATFGFRLKFAVISFHAQYVAQKYATASAGFGITFR</sequence>
<dbReference type="EMBL" id="CP002345">
    <property type="protein sequence ID" value="ADQ80367.1"/>
    <property type="molecule type" value="Genomic_DNA"/>
</dbReference>